<feature type="transmembrane region" description="Helical" evidence="1">
    <location>
        <begin position="12"/>
        <end position="31"/>
    </location>
</feature>
<proteinExistence type="predicted"/>
<dbReference type="GO" id="GO:0016020">
    <property type="term" value="C:membrane"/>
    <property type="evidence" value="ECO:0007669"/>
    <property type="project" value="InterPro"/>
</dbReference>
<keyword evidence="1" id="KW-1133">Transmembrane helix</keyword>
<organism evidence="2 3">
    <name type="scientific">Novosphingobium arvoryzae</name>
    <dbReference type="NCBI Taxonomy" id="1256514"/>
    <lineage>
        <taxon>Bacteria</taxon>
        <taxon>Pseudomonadati</taxon>
        <taxon>Pseudomonadota</taxon>
        <taxon>Alphaproteobacteria</taxon>
        <taxon>Sphingomonadales</taxon>
        <taxon>Sphingomonadaceae</taxon>
        <taxon>Novosphingobium</taxon>
    </lineage>
</organism>
<accession>A0A918RCU2</accession>
<gene>
    <name evidence="2" type="ORF">GCM10011617_12900</name>
</gene>
<dbReference type="AlphaFoldDB" id="A0A918RCU2"/>
<dbReference type="RefSeq" id="WP_189539596.1">
    <property type="nucleotide sequence ID" value="NZ_BMZD01000002.1"/>
</dbReference>
<keyword evidence="1" id="KW-0472">Membrane</keyword>
<evidence type="ECO:0008006" key="4">
    <source>
        <dbReference type="Google" id="ProtNLM"/>
    </source>
</evidence>
<protein>
    <recommendedName>
        <fullName evidence="4">YggT family protein</fullName>
    </recommendedName>
</protein>
<reference evidence="2" key="1">
    <citation type="journal article" date="2014" name="Int. J. Syst. Evol. Microbiol.">
        <title>Complete genome sequence of Corynebacterium casei LMG S-19264T (=DSM 44701T), isolated from a smear-ripened cheese.</title>
        <authorList>
            <consortium name="US DOE Joint Genome Institute (JGI-PGF)"/>
            <person name="Walter F."/>
            <person name="Albersmeier A."/>
            <person name="Kalinowski J."/>
            <person name="Ruckert C."/>
        </authorList>
    </citation>
    <scope>NUCLEOTIDE SEQUENCE</scope>
    <source>
        <strain evidence="2">KCTC 32422</strain>
    </source>
</reference>
<keyword evidence="1" id="KW-0812">Transmembrane</keyword>
<keyword evidence="3" id="KW-1185">Reference proteome</keyword>
<reference evidence="2" key="2">
    <citation type="submission" date="2020-09" db="EMBL/GenBank/DDBJ databases">
        <authorList>
            <person name="Sun Q."/>
            <person name="Kim S."/>
        </authorList>
    </citation>
    <scope>NUCLEOTIDE SEQUENCE</scope>
    <source>
        <strain evidence="2">KCTC 32422</strain>
    </source>
</reference>
<dbReference type="EMBL" id="BMZD01000002">
    <property type="protein sequence ID" value="GGZ94222.1"/>
    <property type="molecule type" value="Genomic_DNA"/>
</dbReference>
<dbReference type="InterPro" id="IPR003425">
    <property type="entry name" value="CCB3/YggT"/>
</dbReference>
<evidence type="ECO:0000313" key="3">
    <source>
        <dbReference type="Proteomes" id="UP000634139"/>
    </source>
</evidence>
<feature type="transmembrane region" description="Helical" evidence="1">
    <location>
        <begin position="73"/>
        <end position="93"/>
    </location>
</feature>
<evidence type="ECO:0000313" key="2">
    <source>
        <dbReference type="EMBL" id="GGZ94222.1"/>
    </source>
</evidence>
<dbReference type="Proteomes" id="UP000634139">
    <property type="component" value="Unassembled WGS sequence"/>
</dbReference>
<evidence type="ECO:0000256" key="1">
    <source>
        <dbReference type="SAM" id="Phobius"/>
    </source>
</evidence>
<comment type="caution">
    <text evidence="2">The sequence shown here is derived from an EMBL/GenBank/DDBJ whole genome shotgun (WGS) entry which is preliminary data.</text>
</comment>
<sequence length="98" mass="10897">MLLYTLIDIVGYLISIVVTLVIVQFIMSLLLQFNVINAQSDFVAAIWRSVNALLDPILTPVRRIMPNTGAIDFSPMVLIIGLTILQKILYGFAMTSVQ</sequence>
<name>A0A918RCU2_9SPHN</name>
<dbReference type="Pfam" id="PF02325">
    <property type="entry name" value="CCB3_YggT"/>
    <property type="match status" value="1"/>
</dbReference>